<dbReference type="InterPro" id="IPR001680">
    <property type="entry name" value="WD40_rpt"/>
</dbReference>
<keyword evidence="5" id="KW-1185">Reference proteome</keyword>
<evidence type="ECO:0000313" key="5">
    <source>
        <dbReference type="Proteomes" id="UP000186804"/>
    </source>
</evidence>
<feature type="repeat" description="WD" evidence="3">
    <location>
        <begin position="557"/>
        <end position="587"/>
    </location>
</feature>
<dbReference type="InterPro" id="IPR051350">
    <property type="entry name" value="WD_repeat-ST_regulator"/>
</dbReference>
<dbReference type="GeneID" id="92364402"/>
<keyword evidence="1 3" id="KW-0853">WD repeat</keyword>
<dbReference type="InterPro" id="IPR036322">
    <property type="entry name" value="WD40_repeat_dom_sf"/>
</dbReference>
<dbReference type="PROSITE" id="PS50082">
    <property type="entry name" value="WD_REPEATS_2"/>
    <property type="match status" value="3"/>
</dbReference>
<organism evidence="4 5">
    <name type="scientific">Cryptosporidium andersoni</name>
    <dbReference type="NCBI Taxonomy" id="117008"/>
    <lineage>
        <taxon>Eukaryota</taxon>
        <taxon>Sar</taxon>
        <taxon>Alveolata</taxon>
        <taxon>Apicomplexa</taxon>
        <taxon>Conoidasida</taxon>
        <taxon>Coccidia</taxon>
        <taxon>Eucoccidiorida</taxon>
        <taxon>Eimeriorina</taxon>
        <taxon>Cryptosporidiidae</taxon>
        <taxon>Cryptosporidium</taxon>
    </lineage>
</organism>
<dbReference type="PROSITE" id="PS00678">
    <property type="entry name" value="WD_REPEATS_1"/>
    <property type="match status" value="1"/>
</dbReference>
<comment type="caution">
    <text evidence="4">The sequence shown here is derived from an EMBL/GenBank/DDBJ whole genome shotgun (WGS) entry which is preliminary data.</text>
</comment>
<dbReference type="Pfam" id="PF00400">
    <property type="entry name" value="WD40"/>
    <property type="match status" value="5"/>
</dbReference>
<protein>
    <submittedName>
        <fullName evidence="4">Uncharacterized protein</fullName>
    </submittedName>
</protein>
<keyword evidence="2" id="KW-0677">Repeat</keyword>
<reference evidence="4 5" key="1">
    <citation type="submission" date="2016-10" db="EMBL/GenBank/DDBJ databases">
        <title>Reductive evolution of mitochondrial metabolism and differential evolution of invasion-related proteins in Cryptosporidium.</title>
        <authorList>
            <person name="Liu S."/>
            <person name="Roellig D.M."/>
            <person name="Guo Y."/>
            <person name="Li N."/>
            <person name="Frace M.A."/>
            <person name="Tang K."/>
            <person name="Zhang L."/>
            <person name="Feng Y."/>
            <person name="Xiao L."/>
        </authorList>
    </citation>
    <scope>NUCLEOTIDE SEQUENCE [LARGE SCALE GENOMIC DNA]</scope>
    <source>
        <strain evidence="4">30847</strain>
    </source>
</reference>
<dbReference type="PANTHER" id="PTHR22838">
    <property type="entry name" value="WD REPEAT PROTEIN 26-RELATED"/>
    <property type="match status" value="1"/>
</dbReference>
<dbReference type="OrthoDB" id="972532at2759"/>
<dbReference type="InterPro" id="IPR019775">
    <property type="entry name" value="WD40_repeat_CS"/>
</dbReference>
<dbReference type="VEuPathDB" id="CryptoDB:cand_002170"/>
<dbReference type="PANTHER" id="PTHR22838:SF0">
    <property type="entry name" value="WD REPEAT-CONTAINING PROTEIN 26"/>
    <property type="match status" value="1"/>
</dbReference>
<evidence type="ECO:0000256" key="1">
    <source>
        <dbReference type="ARBA" id="ARBA00022574"/>
    </source>
</evidence>
<gene>
    <name evidence="4" type="ORF">cand_002170</name>
</gene>
<evidence type="ECO:0000313" key="4">
    <source>
        <dbReference type="EMBL" id="OII76416.1"/>
    </source>
</evidence>
<accession>A0A1J4MQF0</accession>
<dbReference type="SMART" id="SM00320">
    <property type="entry name" value="WD40"/>
    <property type="match status" value="5"/>
</dbReference>
<dbReference type="Gene3D" id="2.130.10.10">
    <property type="entry name" value="YVTN repeat-like/Quinoprotein amine dehydrogenase"/>
    <property type="match status" value="2"/>
</dbReference>
<dbReference type="InterPro" id="IPR015943">
    <property type="entry name" value="WD40/YVTN_repeat-like_dom_sf"/>
</dbReference>
<name>A0A1J4MQF0_9CRYT</name>
<dbReference type="RefSeq" id="XP_067068262.1">
    <property type="nucleotide sequence ID" value="XM_067210465.1"/>
</dbReference>
<proteinExistence type="predicted"/>
<feature type="repeat" description="WD" evidence="3">
    <location>
        <begin position="250"/>
        <end position="291"/>
    </location>
</feature>
<feature type="repeat" description="WD" evidence="3">
    <location>
        <begin position="324"/>
        <end position="365"/>
    </location>
</feature>
<dbReference type="Proteomes" id="UP000186804">
    <property type="component" value="Unassembled WGS sequence"/>
</dbReference>
<evidence type="ECO:0000256" key="2">
    <source>
        <dbReference type="ARBA" id="ARBA00022737"/>
    </source>
</evidence>
<evidence type="ECO:0000256" key="3">
    <source>
        <dbReference type="PROSITE-ProRule" id="PRU00221"/>
    </source>
</evidence>
<dbReference type="PROSITE" id="PS50294">
    <property type="entry name" value="WD_REPEATS_REGION"/>
    <property type="match status" value="1"/>
</dbReference>
<dbReference type="InterPro" id="IPR020472">
    <property type="entry name" value="WD40_PAC1"/>
</dbReference>
<dbReference type="EMBL" id="LRBS01000064">
    <property type="protein sequence ID" value="OII76416.1"/>
    <property type="molecule type" value="Genomic_DNA"/>
</dbReference>
<sequence>MEKSSNKHKKSIGYLSTWEGLSKIQVIRLIMQTLEHLNLKKSLNCLISETTLHPMTPLVTEFYNYLLKCNWDLASEYLTKIPINNILKLKCKYIIFENKFIELFLIKGTILESLQCLKQQLYPSIFDNISTNRVHRCCRMVIYNKSKEFSKISEELIKLNILKDDNLNLKYITKKSIKLFKKLLINRTIILLPSSLIIEPNRMAKLFKQAIERQIQCCTYHNVLFSKKNELLKDHHCYIPLLPTKKVLSIDTHKDEIWGLSISNNVCFFATCGKDSTVIVWKIFNEKSNNKLYKKKIKSDDFIFLTKYKYNENLIWKISKKYVLKEHKSSVNITVWSNDDKYLATVSSDKTCRIWDISLGSCTSVLKGHQENVWSVCWIPNIQKSCINIFSESEKKVLYCLYMLVTGGFDKSVILWDALQGIIIYKWIFYANIQDIGCTIDGCYLIIGFSDKITRVISLKNFQEIYKLSEYNLISSISTSKITNNVLLNIFHQQNPCIKLWNIDTRQKIMTYYGYKQGRFIVRSSFGGPNEMYILCGSEDNKFYIWNRSSGILLKAVSGHSSTVSAVIWPNTPWLITVSDDTTIGIWIYPENKKSSQNKYKFKRVIKEV</sequence>
<dbReference type="SUPFAM" id="SSF50978">
    <property type="entry name" value="WD40 repeat-like"/>
    <property type="match status" value="1"/>
</dbReference>
<dbReference type="AlphaFoldDB" id="A0A1J4MQF0"/>
<dbReference type="CDD" id="cd00200">
    <property type="entry name" value="WD40"/>
    <property type="match status" value="1"/>
</dbReference>
<dbReference type="PRINTS" id="PR00320">
    <property type="entry name" value="GPROTEINBRPT"/>
</dbReference>